<evidence type="ECO:0000256" key="6">
    <source>
        <dbReference type="PIRSR" id="PIRSR001430-2"/>
    </source>
</evidence>
<dbReference type="InterPro" id="IPR020103">
    <property type="entry name" value="PsdUridine_synth_cat_dom_sf"/>
</dbReference>
<dbReference type="SUPFAM" id="SSF55120">
    <property type="entry name" value="Pseudouridine synthase"/>
    <property type="match status" value="1"/>
</dbReference>
<dbReference type="NCBIfam" id="TIGR00071">
    <property type="entry name" value="hisT_truA"/>
    <property type="match status" value="1"/>
</dbReference>
<organism evidence="9 10">
    <name type="scientific">Fenollaria massiliensis</name>
    <dbReference type="NCBI Taxonomy" id="938288"/>
    <lineage>
        <taxon>Bacteria</taxon>
        <taxon>Bacillati</taxon>
        <taxon>Bacillota</taxon>
        <taxon>Clostridia</taxon>
        <taxon>Eubacteriales</taxon>
        <taxon>Fenollaria</taxon>
    </lineage>
</organism>
<dbReference type="InterPro" id="IPR020097">
    <property type="entry name" value="PsdUridine_synth_TruA_a/b_dom"/>
</dbReference>
<keyword evidence="2 4" id="KW-0819">tRNA processing</keyword>
<evidence type="ECO:0000256" key="1">
    <source>
        <dbReference type="ARBA" id="ARBA00009375"/>
    </source>
</evidence>
<dbReference type="Gene3D" id="3.30.70.660">
    <property type="entry name" value="Pseudouridine synthase I, catalytic domain, C-terminal subdomain"/>
    <property type="match status" value="1"/>
</dbReference>
<keyword evidence="3 4" id="KW-0413">Isomerase</keyword>
<comment type="caution">
    <text evidence="4">Lacks conserved residue(s) required for the propagation of feature annotation.</text>
</comment>
<name>A0A9E7DJQ7_9FIRM</name>
<dbReference type="InterPro" id="IPR020094">
    <property type="entry name" value="TruA/RsuA/RluB/E/F_N"/>
</dbReference>
<gene>
    <name evidence="4 9" type="primary">truA</name>
    <name evidence="9" type="ORF">M1R53_02025</name>
</gene>
<evidence type="ECO:0000256" key="2">
    <source>
        <dbReference type="ARBA" id="ARBA00022694"/>
    </source>
</evidence>
<keyword evidence="10" id="KW-1185">Reference proteome</keyword>
<dbReference type="EC" id="5.4.99.12" evidence="4"/>
<accession>A0A9E7DJQ7</accession>
<evidence type="ECO:0000313" key="10">
    <source>
        <dbReference type="Proteomes" id="UP000831151"/>
    </source>
</evidence>
<dbReference type="GO" id="GO:0031119">
    <property type="term" value="P:tRNA pseudouridine synthesis"/>
    <property type="evidence" value="ECO:0007669"/>
    <property type="project" value="UniProtKB-UniRule"/>
</dbReference>
<dbReference type="GO" id="GO:0003723">
    <property type="term" value="F:RNA binding"/>
    <property type="evidence" value="ECO:0007669"/>
    <property type="project" value="InterPro"/>
</dbReference>
<evidence type="ECO:0000256" key="5">
    <source>
        <dbReference type="PIRSR" id="PIRSR001430-1"/>
    </source>
</evidence>
<dbReference type="InterPro" id="IPR001406">
    <property type="entry name" value="PsdUridine_synth_TruA"/>
</dbReference>
<dbReference type="PANTHER" id="PTHR11142">
    <property type="entry name" value="PSEUDOURIDYLATE SYNTHASE"/>
    <property type="match status" value="1"/>
</dbReference>
<dbReference type="PANTHER" id="PTHR11142:SF0">
    <property type="entry name" value="TRNA PSEUDOURIDINE SYNTHASE-LIKE 1"/>
    <property type="match status" value="1"/>
</dbReference>
<comment type="subunit">
    <text evidence="4">Homodimer.</text>
</comment>
<feature type="active site" description="Nucleophile" evidence="4 5">
    <location>
        <position position="52"/>
    </location>
</feature>
<evidence type="ECO:0000259" key="8">
    <source>
        <dbReference type="Pfam" id="PF01416"/>
    </source>
</evidence>
<feature type="domain" description="Pseudouridine synthase I TruA alpha/beta" evidence="8">
    <location>
        <begin position="8"/>
        <end position="103"/>
    </location>
</feature>
<feature type="binding site" evidence="4 6">
    <location>
        <position position="110"/>
    </location>
    <ligand>
        <name>substrate</name>
    </ligand>
</feature>
<proteinExistence type="inferred from homology"/>
<evidence type="ECO:0000313" key="9">
    <source>
        <dbReference type="EMBL" id="UQK59457.1"/>
    </source>
</evidence>
<dbReference type="InterPro" id="IPR020095">
    <property type="entry name" value="PsdUridine_synth_TruA_C"/>
</dbReference>
<dbReference type="AlphaFoldDB" id="A0A9E7DJQ7"/>
<dbReference type="Pfam" id="PF01416">
    <property type="entry name" value="PseudoU_synth_1"/>
    <property type="match status" value="2"/>
</dbReference>
<dbReference type="GO" id="GO:0160147">
    <property type="term" value="F:tRNA pseudouridine(38-40) synthase activity"/>
    <property type="evidence" value="ECO:0007669"/>
    <property type="project" value="UniProtKB-EC"/>
</dbReference>
<reference evidence="9" key="1">
    <citation type="submission" date="2022-04" db="EMBL/GenBank/DDBJ databases">
        <title>Complete genome sequences of Ezakiella coagulans and Fenollaria massiliensis.</title>
        <authorList>
            <person name="France M.T."/>
            <person name="Clifford J."/>
            <person name="Narina S."/>
            <person name="Rutt L."/>
            <person name="Ravel J."/>
        </authorList>
    </citation>
    <scope>NUCLEOTIDE SEQUENCE</scope>
    <source>
        <strain evidence="9">C0061C2</strain>
    </source>
</reference>
<protein>
    <recommendedName>
        <fullName evidence="4">tRNA pseudouridine synthase A</fullName>
        <ecNumber evidence="4">5.4.99.12</ecNumber>
    </recommendedName>
    <alternativeName>
        <fullName evidence="4">tRNA pseudouridine(38-40) synthase</fullName>
    </alternativeName>
    <alternativeName>
        <fullName evidence="4">tRNA pseudouridylate synthase I</fullName>
    </alternativeName>
    <alternativeName>
        <fullName evidence="4">tRNA-uridine isomerase I</fullName>
    </alternativeName>
</protein>
<dbReference type="PIRSF" id="PIRSF001430">
    <property type="entry name" value="tRNA_psdUrid_synth"/>
    <property type="match status" value="1"/>
</dbReference>
<dbReference type="Proteomes" id="UP000831151">
    <property type="component" value="Chromosome"/>
</dbReference>
<dbReference type="FunFam" id="3.30.70.580:FF:000001">
    <property type="entry name" value="tRNA pseudouridine synthase A"/>
    <property type="match status" value="1"/>
</dbReference>
<comment type="function">
    <text evidence="4">Formation of pseudouridine at positions 38, 39 and 40 in the anticodon stem and loop of transfer RNAs.</text>
</comment>
<comment type="similarity">
    <text evidence="1 4 7">Belongs to the tRNA pseudouridine synthase TruA family.</text>
</comment>
<dbReference type="EMBL" id="CP096649">
    <property type="protein sequence ID" value="UQK59457.1"/>
    <property type="molecule type" value="Genomic_DNA"/>
</dbReference>
<dbReference type="HAMAP" id="MF_00171">
    <property type="entry name" value="TruA"/>
    <property type="match status" value="1"/>
</dbReference>
<evidence type="ECO:0000256" key="3">
    <source>
        <dbReference type="ARBA" id="ARBA00023235"/>
    </source>
</evidence>
<dbReference type="Gene3D" id="3.30.70.580">
    <property type="entry name" value="Pseudouridine synthase I, catalytic domain, N-terminal subdomain"/>
    <property type="match status" value="1"/>
</dbReference>
<feature type="domain" description="Pseudouridine synthase I TruA alpha/beta" evidence="8">
    <location>
        <begin position="143"/>
        <end position="244"/>
    </location>
</feature>
<dbReference type="KEGG" id="fms:M1R53_02025"/>
<dbReference type="RefSeq" id="WP_019214914.1">
    <property type="nucleotide sequence ID" value="NZ_CP096649.1"/>
</dbReference>
<comment type="catalytic activity">
    <reaction evidence="4 7">
        <text>uridine(38/39/40) in tRNA = pseudouridine(38/39/40) in tRNA</text>
        <dbReference type="Rhea" id="RHEA:22376"/>
        <dbReference type="Rhea" id="RHEA-COMP:10085"/>
        <dbReference type="Rhea" id="RHEA-COMP:10087"/>
        <dbReference type="ChEBI" id="CHEBI:65314"/>
        <dbReference type="ChEBI" id="CHEBI:65315"/>
        <dbReference type="EC" id="5.4.99.12"/>
    </reaction>
</comment>
<evidence type="ECO:0000256" key="4">
    <source>
        <dbReference type="HAMAP-Rule" id="MF_00171"/>
    </source>
</evidence>
<dbReference type="CDD" id="cd02570">
    <property type="entry name" value="PseudoU_synth_EcTruA"/>
    <property type="match status" value="1"/>
</dbReference>
<evidence type="ECO:0000256" key="7">
    <source>
        <dbReference type="RuleBase" id="RU003792"/>
    </source>
</evidence>
<sequence length="244" mass="27440">MKNIKLIIDFDGTNYSGFQAQDNAHTVEDALNASISKALGEDIKVIGCSRTDKGVSAHGFVLNFKTESVCPAEKMIYPINDKLPEDIRVLKSEEAADDFHARFSSKGKYYRYTLEHRKFGRATARHFAYNFPYKLDLDLMREAAKYMVGEKDYRAFMAIGSAVDTTVRTIHSVDIIRDGDFVYIDVKGRSFLYNMVRIMSGTLVFVGTGILDIDSMARAIEDGDRRGLAPTLPAKGLVLEEVYY</sequence>